<comment type="caution">
    <text evidence="3">The sequence shown here is derived from an EMBL/GenBank/DDBJ whole genome shotgun (WGS) entry which is preliminary data.</text>
</comment>
<evidence type="ECO:0000313" key="4">
    <source>
        <dbReference type="Proteomes" id="UP000224974"/>
    </source>
</evidence>
<dbReference type="OrthoDB" id="6638655at2"/>
<dbReference type="SUPFAM" id="SSF103515">
    <property type="entry name" value="Autotransporter"/>
    <property type="match status" value="1"/>
</dbReference>
<evidence type="ECO:0000259" key="2">
    <source>
        <dbReference type="PROSITE" id="PS51208"/>
    </source>
</evidence>
<name>A0A2C6DCB0_9GAMM</name>
<evidence type="ECO:0000256" key="1">
    <source>
        <dbReference type="SAM" id="MobiDB-lite"/>
    </source>
</evidence>
<gene>
    <name evidence="3" type="ORF">CRN84_05625</name>
</gene>
<feature type="region of interest" description="Disordered" evidence="1">
    <location>
        <begin position="862"/>
        <end position="888"/>
    </location>
</feature>
<evidence type="ECO:0000313" key="3">
    <source>
        <dbReference type="EMBL" id="PHI28826.1"/>
    </source>
</evidence>
<accession>A0A2C6DCB0</accession>
<reference evidence="4" key="1">
    <citation type="submission" date="2017-09" db="EMBL/GenBank/DDBJ databases">
        <title>FDA dAtabase for Regulatory Grade micrObial Sequences (FDA-ARGOS): Supporting development and validation of Infectious Disease Dx tests.</title>
        <authorList>
            <person name="Minogue T."/>
            <person name="Wolcott M."/>
            <person name="Wasieloski L."/>
            <person name="Aguilar W."/>
            <person name="Moore D."/>
            <person name="Tallon L."/>
            <person name="Sadzewicz L."/>
            <person name="Ott S."/>
            <person name="Zhao X."/>
            <person name="Nagaraj S."/>
            <person name="Vavikolanu K."/>
            <person name="Aluvathingal J."/>
            <person name="Nadendla S."/>
            <person name="Sichtig H."/>
        </authorList>
    </citation>
    <scope>NUCLEOTIDE SEQUENCE [LARGE SCALE GENOMIC DNA]</scope>
    <source>
        <strain evidence="4">FDAARGOS_387</strain>
    </source>
</reference>
<dbReference type="PROSITE" id="PS51208">
    <property type="entry name" value="AUTOTRANSPORTER"/>
    <property type="match status" value="1"/>
</dbReference>
<protein>
    <submittedName>
        <fullName evidence="3">Autotransporter domain-containing protein</fullName>
    </submittedName>
</protein>
<organism evidence="3 4">
    <name type="scientific">Budvicia aquatica</name>
    <dbReference type="NCBI Taxonomy" id="82979"/>
    <lineage>
        <taxon>Bacteria</taxon>
        <taxon>Pseudomonadati</taxon>
        <taxon>Pseudomonadota</taxon>
        <taxon>Gammaproteobacteria</taxon>
        <taxon>Enterobacterales</taxon>
        <taxon>Budviciaceae</taxon>
        <taxon>Budvicia</taxon>
    </lineage>
</organism>
<dbReference type="AlphaFoldDB" id="A0A2C6DCB0"/>
<dbReference type="InterPro" id="IPR005546">
    <property type="entry name" value="Autotransporte_beta"/>
</dbReference>
<feature type="domain" description="Autotransporter" evidence="2">
    <location>
        <begin position="937"/>
        <end position="1210"/>
    </location>
</feature>
<dbReference type="STRING" id="1111728.GCA_000427805_04573"/>
<dbReference type="Gene3D" id="2.40.128.130">
    <property type="entry name" value="Autotransporter beta-domain"/>
    <property type="match status" value="1"/>
</dbReference>
<dbReference type="InterPro" id="IPR036709">
    <property type="entry name" value="Autotransporte_beta_dom_sf"/>
</dbReference>
<proteinExistence type="predicted"/>
<dbReference type="Proteomes" id="UP000224974">
    <property type="component" value="Unassembled WGS sequence"/>
</dbReference>
<dbReference type="SMART" id="SM00869">
    <property type="entry name" value="Autotransporter"/>
    <property type="match status" value="1"/>
</dbReference>
<keyword evidence="4" id="KW-1185">Reference proteome</keyword>
<dbReference type="RefSeq" id="WP_084167141.1">
    <property type="nucleotide sequence ID" value="NZ_PDDX01000001.1"/>
</dbReference>
<dbReference type="EMBL" id="PDDX01000001">
    <property type="protein sequence ID" value="PHI28826.1"/>
    <property type="molecule type" value="Genomic_DNA"/>
</dbReference>
<dbReference type="Pfam" id="PF03797">
    <property type="entry name" value="Autotransporter"/>
    <property type="match status" value="1"/>
</dbReference>
<sequence length="1210" mass="124410">MELPSRRLILTLTELPPAYSALQNSRLPLKRIRMNHISAKIISFYTNSMRSLVRWATHQQNGTLDSSRTQHCIALCPLLRRFVYLTGPACCLLFLTTAVEKNAVAALVIYTGDVGVLQTNPVWLSISHPTMLFPGTTLFPLASGNSVSVNIGAGGTSPSFIFGGLSQEGSSQNNTVAVNASSTTNSAITGGHVQAGVGEASGNTVTLQSGSTVRNGIYGGQSFAGMATGNHVIVESGATAGQIIWGGASDTGDVTNNTVTVTRASVVYSIFGGLTYNAGTISGNKVILTDSNITQGALDLYGGLANKDGDVRQNSVVISGNSTINASDGGYRSVLGGQSATGWVDGNTVLLSGQVTAKHIIGGNVGKESGATVTVSGSAQKNSVTLKAEQGYSPVVSSVIGAQVTEGPGDAVENVAIVEGGTISGNVIGGSVSGTGNAYKNQASISGTATAASLYAGYSAINGGYVSQNHASLGESASLTGSLYGGYSVSGYAQANQVLMTGGAVNGWVYGGRSGSNYAHGNTVTVTGGKVTGIIGGYAIDATNGKASSNHVNVKNAETTGSIYGSWSALATSHNTVTVDGTALIGSGPAGGTVYGGYSTAGAASENVVIIKDGTIKGNASTSLYGGFANGGEASENQVYIEGGTLDKTIYAGYGKDDVTGNSITVTGGKMATLVGGLSVNGDATGNRISLSGGEVTGNIFAGYTASGNATSNTITLSGNPNLIMATLVGGNNIAGSGDIFTGNTLIINAPTAPLRVNGIQNFQNYQFVLPDGLTTGSVLVQSTNAVNLTGSTVQSLGIASGGFLLSQGHYVTLIDNVSTPPENNGASLIANVGVMTYNFNLALNGNALDITLGSVIDTTPPPSVIPTPPTNTPPPLHPSRPVEPTPPVRVNPKTKAFTEAQVAGLSILTHAADLAAGTGTQSLLENIHDAENCTTLTRCQNIGFGVVSGTSTRTDTGSHIKVNGFSLLVGAGRRQDTRAGELTLGGFFETGQGTINTYNSFNALPEVKGSGDTRYTGVGVLAHHASTENFYTEGSARIGRINTDFNSPDFTDDLGRRAQYDMSATYTGLHAGMGKLIDLNNKSQFDVYSQYFWTHQGSEHVEVFADNIDFESMNSHRLRVGGRYNHSVTKAATLYVGTALEREFEGKARASVYGYAIEAPELKGNSGIQELGVNFRPTIRQPLTLNLGVQGYVGQREGVTGNLHLKYAF</sequence>